<gene>
    <name evidence="2" type="ORF">E0W69_004935</name>
</gene>
<evidence type="ECO:0000313" key="3">
    <source>
        <dbReference type="Proteomes" id="UP000292424"/>
    </source>
</evidence>
<keyword evidence="3" id="KW-1185">Reference proteome</keyword>
<dbReference type="KEGG" id="arac:E0W69_004935"/>
<evidence type="ECO:0000259" key="1">
    <source>
        <dbReference type="Pfam" id="PF20720"/>
    </source>
</evidence>
<accession>A0A5P2FWY5</accession>
<protein>
    <recommendedName>
        <fullName evidence="1">Novel STAND NTPase 3 domain-containing protein</fullName>
    </recommendedName>
</protein>
<dbReference type="InterPro" id="IPR049050">
    <property type="entry name" value="nSTAND3"/>
</dbReference>
<name>A0A5P2FWY5_9BACT</name>
<dbReference type="RefSeq" id="WP_131328921.1">
    <property type="nucleotide sequence ID" value="NZ_CP044016.1"/>
</dbReference>
<evidence type="ECO:0000313" key="2">
    <source>
        <dbReference type="EMBL" id="QES88034.1"/>
    </source>
</evidence>
<dbReference type="InterPro" id="IPR027417">
    <property type="entry name" value="P-loop_NTPase"/>
</dbReference>
<dbReference type="Proteomes" id="UP000292424">
    <property type="component" value="Chromosome"/>
</dbReference>
<dbReference type="AlphaFoldDB" id="A0A5P2FWY5"/>
<dbReference type="EMBL" id="CP044016">
    <property type="protein sequence ID" value="QES88034.1"/>
    <property type="molecule type" value="Genomic_DNA"/>
</dbReference>
<dbReference type="SUPFAM" id="SSF52540">
    <property type="entry name" value="P-loop containing nucleoside triphosphate hydrolases"/>
    <property type="match status" value="1"/>
</dbReference>
<dbReference type="Pfam" id="PF20720">
    <property type="entry name" value="nSTAND3"/>
    <property type="match status" value="1"/>
</dbReference>
<sequence>MNITSAGVKGYEYQYYATIYIALKVGLEKITSLRIEMTGKEDAYLQIEHGATSINIEIQAKMENNVIDITKLSNWLTHFQEQKVDNNLLHRISTTNDIALFISRSRCDDETVFLKNFIADIEPHKNIHLNKQWNSKFKVAISEYSEKSKRLGDKRKQFCVSQASLFSSCQDTSVLLKKVIIWEEVTEEQLRNEVNSLLNKKYKIAQSRADTIQLSLLELVRRGRDEQIEIKELLQNTINSNKTAAPSLTSNYVIRPEEKALLQQIKSNNILLLTGSSLCGKSVLAKQLAFHLFEDGYNYTIGINLQEISLFFSQNSIEDKIAILEDPWGGIEKSLDSLTIWRNIENFVGNLASKPQE</sequence>
<dbReference type="OrthoDB" id="8421916at2"/>
<organism evidence="2 3">
    <name type="scientific">Rhizosphaericola mali</name>
    <dbReference type="NCBI Taxonomy" id="2545455"/>
    <lineage>
        <taxon>Bacteria</taxon>
        <taxon>Pseudomonadati</taxon>
        <taxon>Bacteroidota</taxon>
        <taxon>Chitinophagia</taxon>
        <taxon>Chitinophagales</taxon>
        <taxon>Chitinophagaceae</taxon>
        <taxon>Rhizosphaericola</taxon>
    </lineage>
</organism>
<reference evidence="2 3" key="1">
    <citation type="submission" date="2019-09" db="EMBL/GenBank/DDBJ databases">
        <title>Complete genome sequence of Arachidicoccus sp. B3-10 isolated from apple orchard soil.</title>
        <authorList>
            <person name="Kim H.S."/>
            <person name="Han K.-I."/>
            <person name="Suh M.K."/>
            <person name="Lee K.C."/>
            <person name="Eom M.K."/>
            <person name="Kim J.-S."/>
            <person name="Kang S.W."/>
            <person name="Sin Y."/>
            <person name="Lee J.-S."/>
        </authorList>
    </citation>
    <scope>NUCLEOTIDE SEQUENCE [LARGE SCALE GENOMIC DNA]</scope>
    <source>
        <strain evidence="2 3">B3-10</strain>
    </source>
</reference>
<proteinExistence type="predicted"/>
<feature type="domain" description="Novel STAND NTPase 3" evidence="1">
    <location>
        <begin position="252"/>
        <end position="354"/>
    </location>
</feature>